<evidence type="ECO:0000313" key="2">
    <source>
        <dbReference type="Proteomes" id="UP000055060"/>
    </source>
</evidence>
<dbReference type="EMBL" id="DF967972">
    <property type="protein sequence ID" value="GAP13390.1"/>
    <property type="molecule type" value="Genomic_DNA"/>
</dbReference>
<sequence length="113" mass="12314">MLGGVIPAYAHQIEKAVHSGDRIRANHRLAALLASYFDVLFALNRRPHPGEKRLVEYALRHGTLLPTDFETDLDTVLLASGAAGPALNAAVVRLLDHLDALLGQPEFAVRREA</sequence>
<dbReference type="AlphaFoldDB" id="A0A0S7B859"/>
<gene>
    <name evidence="1" type="ORF">LARV_01143</name>
</gene>
<reference evidence="1" key="1">
    <citation type="submission" date="2015-07" db="EMBL/GenBank/DDBJ databases">
        <title>Draft Genome Sequences of Anaerolinea thermolimosa IMO-1, Bellilinea caldifistulae GOMI-1, Leptolinea tardivitalis YMTK-2, Levilinea saccharolytica KIBI-1,Longilinea arvoryzae KOME-1, Previously Described as Members of the Anaerolineaceae (Chloroflexi).</title>
        <authorList>
            <person name="Sekiguchi Y."/>
            <person name="Ohashi A."/>
            <person name="Matsuura N."/>
            <person name="Tourlousse M.D."/>
        </authorList>
    </citation>
    <scope>NUCLEOTIDE SEQUENCE [LARGE SCALE GENOMIC DNA]</scope>
    <source>
        <strain evidence="1">KOME-1</strain>
    </source>
</reference>
<dbReference type="Proteomes" id="UP000055060">
    <property type="component" value="Unassembled WGS sequence"/>
</dbReference>
<proteinExistence type="predicted"/>
<protein>
    <submittedName>
        <fullName evidence="1">Uncharacterized protein</fullName>
    </submittedName>
</protein>
<keyword evidence="2" id="KW-1185">Reference proteome</keyword>
<name>A0A0S7B859_9CHLR</name>
<evidence type="ECO:0000313" key="1">
    <source>
        <dbReference type="EMBL" id="GAP13390.1"/>
    </source>
</evidence>
<accession>A0A0S7B859</accession>
<dbReference type="RefSeq" id="WP_236709929.1">
    <property type="nucleotide sequence ID" value="NZ_DF967972.1"/>
</dbReference>
<organism evidence="1">
    <name type="scientific">Longilinea arvoryzae</name>
    <dbReference type="NCBI Taxonomy" id="360412"/>
    <lineage>
        <taxon>Bacteria</taxon>
        <taxon>Bacillati</taxon>
        <taxon>Chloroflexota</taxon>
        <taxon>Anaerolineae</taxon>
        <taxon>Anaerolineales</taxon>
        <taxon>Anaerolineaceae</taxon>
        <taxon>Longilinea</taxon>
    </lineage>
</organism>